<dbReference type="RefSeq" id="WP_248392351.1">
    <property type="nucleotide sequence ID" value="NZ_CP096203.1"/>
</dbReference>
<organism evidence="1 2">
    <name type="scientific">Chryseobacterium nepalense</name>
    <dbReference type="NCBI Taxonomy" id="1854498"/>
    <lineage>
        <taxon>Bacteria</taxon>
        <taxon>Pseudomonadati</taxon>
        <taxon>Bacteroidota</taxon>
        <taxon>Flavobacteriia</taxon>
        <taxon>Flavobacteriales</taxon>
        <taxon>Weeksellaceae</taxon>
        <taxon>Chryseobacterium group</taxon>
        <taxon>Chryseobacterium</taxon>
    </lineage>
</organism>
<gene>
    <name evidence="1" type="ORF">M0D58_17870</name>
</gene>
<accession>A0ABY4K6R5</accession>
<protein>
    <submittedName>
        <fullName evidence="1">Uncharacterized protein</fullName>
    </submittedName>
</protein>
<dbReference type="EMBL" id="CP096203">
    <property type="protein sequence ID" value="UPQ75900.1"/>
    <property type="molecule type" value="Genomic_DNA"/>
</dbReference>
<evidence type="ECO:0000313" key="2">
    <source>
        <dbReference type="Proteomes" id="UP000830552"/>
    </source>
</evidence>
<sequence length="88" mass="10638">MVEFDLKNFKLISLSQYIYRLFKNHHDTYLMEVTCGTHGVWEVWIQLTQDEILLYKNEGNKGLEKTANLISYHCYNPDYQKRYLKITE</sequence>
<keyword evidence="2" id="KW-1185">Reference proteome</keyword>
<evidence type="ECO:0000313" key="1">
    <source>
        <dbReference type="EMBL" id="UPQ75900.1"/>
    </source>
</evidence>
<reference evidence="1" key="1">
    <citation type="submission" date="2022-04" db="EMBL/GenBank/DDBJ databases">
        <title>Evolutionary, genomic, and biogeographic characterization of Chryseobacterium nepalense represented by a plastic-degrading bacterium AC3.</title>
        <authorList>
            <person name="Yin Z."/>
            <person name="Liu X."/>
            <person name="Wang D."/>
            <person name="Xie Z."/>
        </authorList>
    </citation>
    <scope>NUCLEOTIDE SEQUENCE</scope>
    <source>
        <strain evidence="1">AC3</strain>
    </source>
</reference>
<name>A0ABY4K6R5_9FLAO</name>
<dbReference type="Proteomes" id="UP000830552">
    <property type="component" value="Chromosome"/>
</dbReference>
<proteinExistence type="predicted"/>